<gene>
    <name evidence="4" type="ORF">LG632_02470</name>
</gene>
<dbReference type="EMBL" id="JAJAUY010000005">
    <property type="protein sequence ID" value="MCB5178255.1"/>
    <property type="molecule type" value="Genomic_DNA"/>
</dbReference>
<dbReference type="PRINTS" id="PR00377">
    <property type="entry name" value="IMPHPHTASES"/>
</dbReference>
<dbReference type="SUPFAM" id="SSF56655">
    <property type="entry name" value="Carbohydrate phosphatase"/>
    <property type="match status" value="1"/>
</dbReference>
<comment type="similarity">
    <text evidence="3">Belongs to the inositol monophosphatase superfamily.</text>
</comment>
<comment type="cofactor">
    <cofactor evidence="2 3">
        <name>Mg(2+)</name>
        <dbReference type="ChEBI" id="CHEBI:18420"/>
    </cofactor>
</comment>
<dbReference type="InterPro" id="IPR033942">
    <property type="entry name" value="IMPase"/>
</dbReference>
<proteinExistence type="inferred from homology"/>
<dbReference type="Proteomes" id="UP001199054">
    <property type="component" value="Unassembled WGS sequence"/>
</dbReference>
<dbReference type="PANTHER" id="PTHR20854">
    <property type="entry name" value="INOSITOL MONOPHOSPHATASE"/>
    <property type="match status" value="1"/>
</dbReference>
<dbReference type="InterPro" id="IPR000760">
    <property type="entry name" value="Inositol_monophosphatase-like"/>
</dbReference>
<sequence length="265" mass="28217">MSMPGASASNWDPWLQRALKAARAGTDALRSARAEARIVETKSAPGDFVTTADVASNEAILEVVDASDTQVGLVCEDHPDRPSDTGLRWVVDAVDGTGNLALGIPHFAVSIALEERVEDGWEPRVGVVHDPNRDEVFWAVDGGGAWLGDTRLSIRPPCPVDDAVVATEYAYTAEGRTRQARNLTALLPAVRSVRSTGSSALDLAWVAAGRLDAFLEDELERWDWAAGALISREAGAECTPWGTGVLCAGPALAAELRALITTEEF</sequence>
<dbReference type="PANTHER" id="PTHR20854:SF4">
    <property type="entry name" value="INOSITOL-1-MONOPHOSPHATASE-RELATED"/>
    <property type="match status" value="1"/>
</dbReference>
<keyword evidence="3" id="KW-0460">Magnesium</keyword>
<reference evidence="4 5" key="1">
    <citation type="submission" date="2021-10" db="EMBL/GenBank/DDBJ databases">
        <title>Streptomyces sp. strain SMC 277, a novel streptomycete isolated from soil.</title>
        <authorList>
            <person name="Chanama M."/>
        </authorList>
    </citation>
    <scope>NUCLEOTIDE SEQUENCE [LARGE SCALE GENOMIC DNA]</scope>
    <source>
        <strain evidence="4 5">SMC 277</strain>
    </source>
</reference>
<dbReference type="Pfam" id="PF00459">
    <property type="entry name" value="Inositol_P"/>
    <property type="match status" value="1"/>
</dbReference>
<dbReference type="Gene3D" id="3.40.190.80">
    <property type="match status" value="1"/>
</dbReference>
<dbReference type="CDD" id="cd01639">
    <property type="entry name" value="IMPase"/>
    <property type="match status" value="1"/>
</dbReference>
<accession>A0ABS8B102</accession>
<evidence type="ECO:0000256" key="1">
    <source>
        <dbReference type="ARBA" id="ARBA00001033"/>
    </source>
</evidence>
<dbReference type="EC" id="3.1.3.25" evidence="3"/>
<name>A0ABS8B102_9ACTN</name>
<keyword evidence="3" id="KW-0479">Metal-binding</keyword>
<evidence type="ECO:0000256" key="3">
    <source>
        <dbReference type="RuleBase" id="RU364068"/>
    </source>
</evidence>
<protein>
    <recommendedName>
        <fullName evidence="3">Inositol-1-monophosphatase</fullName>
        <ecNumber evidence="3">3.1.3.25</ecNumber>
    </recommendedName>
</protein>
<keyword evidence="5" id="KW-1185">Reference proteome</keyword>
<evidence type="ECO:0000256" key="2">
    <source>
        <dbReference type="ARBA" id="ARBA00001946"/>
    </source>
</evidence>
<comment type="caution">
    <text evidence="4">The sequence shown here is derived from an EMBL/GenBank/DDBJ whole genome shotgun (WGS) entry which is preliminary data.</text>
</comment>
<keyword evidence="3" id="KW-0378">Hydrolase</keyword>
<evidence type="ECO:0000313" key="5">
    <source>
        <dbReference type="Proteomes" id="UP001199054"/>
    </source>
</evidence>
<dbReference type="Gene3D" id="3.30.540.10">
    <property type="entry name" value="Fructose-1,6-Bisphosphatase, subunit A, domain 1"/>
    <property type="match status" value="1"/>
</dbReference>
<evidence type="ECO:0000313" key="4">
    <source>
        <dbReference type="EMBL" id="MCB5178255.1"/>
    </source>
</evidence>
<organism evidence="4 5">
    <name type="scientific">Streptomyces antimicrobicus</name>
    <dbReference type="NCBI Taxonomy" id="2883108"/>
    <lineage>
        <taxon>Bacteria</taxon>
        <taxon>Bacillati</taxon>
        <taxon>Actinomycetota</taxon>
        <taxon>Actinomycetes</taxon>
        <taxon>Kitasatosporales</taxon>
        <taxon>Streptomycetaceae</taxon>
        <taxon>Streptomyces</taxon>
    </lineage>
</organism>
<comment type="catalytic activity">
    <reaction evidence="1 3">
        <text>a myo-inositol phosphate + H2O = myo-inositol + phosphate</text>
        <dbReference type="Rhea" id="RHEA:24056"/>
        <dbReference type="ChEBI" id="CHEBI:15377"/>
        <dbReference type="ChEBI" id="CHEBI:17268"/>
        <dbReference type="ChEBI" id="CHEBI:43474"/>
        <dbReference type="ChEBI" id="CHEBI:84139"/>
        <dbReference type="EC" id="3.1.3.25"/>
    </reaction>
</comment>
<dbReference type="RefSeq" id="WP_226724649.1">
    <property type="nucleotide sequence ID" value="NZ_JAJAUY010000005.1"/>
</dbReference>